<feature type="domain" description="VOC" evidence="1">
    <location>
        <begin position="4"/>
        <end position="137"/>
    </location>
</feature>
<evidence type="ECO:0000313" key="2">
    <source>
        <dbReference type="Proteomes" id="UP000887540"/>
    </source>
</evidence>
<dbReference type="InterPro" id="IPR004360">
    <property type="entry name" value="Glyas_Fos-R_dOase_dom"/>
</dbReference>
<keyword evidence="2" id="KW-1185">Reference proteome</keyword>
<dbReference type="PANTHER" id="PTHR36437">
    <property type="entry name" value="GLYOXALASE/BLEOMYCIN RESISTANCE PROTEIN/DIOXYGENASE"/>
    <property type="match status" value="1"/>
</dbReference>
<proteinExistence type="predicted"/>
<dbReference type="InterPro" id="IPR037523">
    <property type="entry name" value="VOC_core"/>
</dbReference>
<evidence type="ECO:0000313" key="3">
    <source>
        <dbReference type="WBParaSite" id="ACRNAN_scaffold45.g27354.t1"/>
    </source>
</evidence>
<sequence length="142" mass="16650">MANYIGLTTVLIRDYDEAISWYTQFLGFEIKEDKEICNGNPLTTRRWVVVGPKSFDDKQLTTGILLSKADGFDQLENIGKQTCEGVAFYLFTDDFNRDYEKFKETGVWFNYEPRIEIQGLVCDFKDLYDNIWQLIERVPKFA</sequence>
<dbReference type="Proteomes" id="UP000887540">
    <property type="component" value="Unplaced"/>
</dbReference>
<dbReference type="Pfam" id="PF00903">
    <property type="entry name" value="Glyoxalase"/>
    <property type="match status" value="1"/>
</dbReference>
<dbReference type="AlphaFoldDB" id="A0A914DXQ8"/>
<dbReference type="WBParaSite" id="ACRNAN_scaffold45.g27354.t1">
    <property type="protein sequence ID" value="ACRNAN_scaffold45.g27354.t1"/>
    <property type="gene ID" value="ACRNAN_scaffold45.g27354"/>
</dbReference>
<dbReference type="SUPFAM" id="SSF54593">
    <property type="entry name" value="Glyoxalase/Bleomycin resistance protein/Dihydroxybiphenyl dioxygenase"/>
    <property type="match status" value="1"/>
</dbReference>
<name>A0A914DXQ8_9BILA</name>
<protein>
    <submittedName>
        <fullName evidence="3">VOC domain-containing protein</fullName>
    </submittedName>
</protein>
<dbReference type="Gene3D" id="3.10.180.10">
    <property type="entry name" value="2,3-Dihydroxybiphenyl 1,2-Dioxygenase, domain 1"/>
    <property type="match status" value="1"/>
</dbReference>
<reference evidence="3" key="1">
    <citation type="submission" date="2022-11" db="UniProtKB">
        <authorList>
            <consortium name="WormBaseParasite"/>
        </authorList>
    </citation>
    <scope>IDENTIFICATION</scope>
</reference>
<accession>A0A914DXQ8</accession>
<dbReference type="InterPro" id="IPR029068">
    <property type="entry name" value="Glyas_Bleomycin-R_OHBP_Dase"/>
</dbReference>
<dbReference type="PANTHER" id="PTHR36437:SF2">
    <property type="entry name" value="GLYOXALASE_BLEOMYCIN RESISTANCE PROTEIN_DIOXYGENASE"/>
    <property type="match status" value="1"/>
</dbReference>
<evidence type="ECO:0000259" key="1">
    <source>
        <dbReference type="PROSITE" id="PS51819"/>
    </source>
</evidence>
<organism evidence="2 3">
    <name type="scientific">Acrobeloides nanus</name>
    <dbReference type="NCBI Taxonomy" id="290746"/>
    <lineage>
        <taxon>Eukaryota</taxon>
        <taxon>Metazoa</taxon>
        <taxon>Ecdysozoa</taxon>
        <taxon>Nematoda</taxon>
        <taxon>Chromadorea</taxon>
        <taxon>Rhabditida</taxon>
        <taxon>Tylenchina</taxon>
        <taxon>Cephalobomorpha</taxon>
        <taxon>Cephaloboidea</taxon>
        <taxon>Cephalobidae</taxon>
        <taxon>Acrobeloides</taxon>
    </lineage>
</organism>
<dbReference type="PROSITE" id="PS51819">
    <property type="entry name" value="VOC"/>
    <property type="match status" value="1"/>
</dbReference>